<dbReference type="InterPro" id="IPR043138">
    <property type="entry name" value="GGT_lsub"/>
</dbReference>
<evidence type="ECO:0000256" key="6">
    <source>
        <dbReference type="ARBA" id="ARBA00023145"/>
    </source>
</evidence>
<evidence type="ECO:0000256" key="7">
    <source>
        <dbReference type="ARBA" id="ARBA00023315"/>
    </source>
</evidence>
<dbReference type="NCBIfam" id="TIGR00066">
    <property type="entry name" value="g_glut_trans"/>
    <property type="match status" value="1"/>
</dbReference>
<dbReference type="InterPro" id="IPR051792">
    <property type="entry name" value="GGT_bact"/>
</dbReference>
<dbReference type="EC" id="3.4.19.13" evidence="9"/>
<keyword evidence="11" id="KW-1185">Reference proteome</keyword>
<comment type="PTM">
    <text evidence="9">Cleaved by autocatalysis into a large and a small subunit.</text>
</comment>
<evidence type="ECO:0000313" key="11">
    <source>
        <dbReference type="Proteomes" id="UP001596084"/>
    </source>
</evidence>
<evidence type="ECO:0000256" key="2">
    <source>
        <dbReference type="ARBA" id="ARBA00001089"/>
    </source>
</evidence>
<dbReference type="Proteomes" id="UP001596084">
    <property type="component" value="Unassembled WGS sequence"/>
</dbReference>
<dbReference type="Gene3D" id="3.60.20.40">
    <property type="match status" value="1"/>
</dbReference>
<protein>
    <recommendedName>
        <fullName evidence="9">Glutathione hydrolase proenzyme</fullName>
        <ecNumber evidence="9">2.3.2.2</ecNumber>
        <ecNumber evidence="9">3.4.19.13</ecNumber>
    </recommendedName>
    <component>
        <recommendedName>
            <fullName evidence="9">Glutathione hydrolase large chain</fullName>
        </recommendedName>
    </component>
    <component>
        <recommendedName>
            <fullName evidence="9">Glutathione hydrolase small chain</fullName>
        </recommendedName>
    </component>
</protein>
<evidence type="ECO:0000256" key="8">
    <source>
        <dbReference type="ARBA" id="ARBA00047417"/>
    </source>
</evidence>
<dbReference type="EMBL" id="JBHSMX010000066">
    <property type="protein sequence ID" value="MFC5523952.1"/>
    <property type="molecule type" value="Genomic_DNA"/>
</dbReference>
<name>A0ABW0QK14_9BURK</name>
<evidence type="ECO:0000256" key="9">
    <source>
        <dbReference type="RuleBase" id="RU368036"/>
    </source>
</evidence>
<evidence type="ECO:0000256" key="4">
    <source>
        <dbReference type="ARBA" id="ARBA00022679"/>
    </source>
</evidence>
<dbReference type="Gene3D" id="1.10.246.130">
    <property type="match status" value="1"/>
</dbReference>
<comment type="subunit">
    <text evidence="9">This enzyme consists of two polypeptide chains, which are synthesized in precursor form from a single polypeptide.</text>
</comment>
<evidence type="ECO:0000256" key="1">
    <source>
        <dbReference type="ARBA" id="ARBA00001049"/>
    </source>
</evidence>
<proteinExistence type="inferred from homology"/>
<evidence type="ECO:0000256" key="5">
    <source>
        <dbReference type="ARBA" id="ARBA00022801"/>
    </source>
</evidence>
<dbReference type="EC" id="2.3.2.2" evidence="9"/>
<dbReference type="InterPro" id="IPR043137">
    <property type="entry name" value="GGT_ssub_C"/>
</dbReference>
<organism evidence="10 11">
    <name type="scientific">Polaromonas jejuensis</name>
    <dbReference type="NCBI Taxonomy" id="457502"/>
    <lineage>
        <taxon>Bacteria</taxon>
        <taxon>Pseudomonadati</taxon>
        <taxon>Pseudomonadota</taxon>
        <taxon>Betaproteobacteria</taxon>
        <taxon>Burkholderiales</taxon>
        <taxon>Comamonadaceae</taxon>
        <taxon>Polaromonas</taxon>
    </lineage>
</organism>
<dbReference type="Pfam" id="PF01019">
    <property type="entry name" value="G_glu_transpept"/>
    <property type="match status" value="1"/>
</dbReference>
<reference evidence="11" key="1">
    <citation type="journal article" date="2019" name="Int. J. Syst. Evol. Microbiol.">
        <title>The Global Catalogue of Microorganisms (GCM) 10K type strain sequencing project: providing services to taxonomists for standard genome sequencing and annotation.</title>
        <authorList>
            <consortium name="The Broad Institute Genomics Platform"/>
            <consortium name="The Broad Institute Genome Sequencing Center for Infectious Disease"/>
            <person name="Wu L."/>
            <person name="Ma J."/>
        </authorList>
    </citation>
    <scope>NUCLEOTIDE SEQUENCE [LARGE SCALE GENOMIC DNA]</scope>
    <source>
        <strain evidence="11">CGMCC 4.7277</strain>
    </source>
</reference>
<dbReference type="PRINTS" id="PR01210">
    <property type="entry name" value="GGTRANSPTASE"/>
</dbReference>
<evidence type="ECO:0000313" key="10">
    <source>
        <dbReference type="EMBL" id="MFC5523952.1"/>
    </source>
</evidence>
<comment type="pathway">
    <text evidence="9">Sulfur metabolism; glutathione metabolism.</text>
</comment>
<comment type="similarity">
    <text evidence="3 9">Belongs to the gamma-glutamyltransferase family.</text>
</comment>
<dbReference type="InterPro" id="IPR000101">
    <property type="entry name" value="GGT_peptidase"/>
</dbReference>
<comment type="catalytic activity">
    <reaction evidence="2 9">
        <text>glutathione + H2O = L-cysteinylglycine + L-glutamate</text>
        <dbReference type="Rhea" id="RHEA:28807"/>
        <dbReference type="ChEBI" id="CHEBI:15377"/>
        <dbReference type="ChEBI" id="CHEBI:29985"/>
        <dbReference type="ChEBI" id="CHEBI:57925"/>
        <dbReference type="ChEBI" id="CHEBI:61694"/>
        <dbReference type="EC" id="3.4.19.13"/>
    </reaction>
</comment>
<evidence type="ECO:0000256" key="3">
    <source>
        <dbReference type="ARBA" id="ARBA00009381"/>
    </source>
</evidence>
<comment type="catalytic activity">
    <reaction evidence="1 9">
        <text>an S-substituted glutathione + H2O = an S-substituted L-cysteinylglycine + L-glutamate</text>
        <dbReference type="Rhea" id="RHEA:59468"/>
        <dbReference type="ChEBI" id="CHEBI:15377"/>
        <dbReference type="ChEBI" id="CHEBI:29985"/>
        <dbReference type="ChEBI" id="CHEBI:90779"/>
        <dbReference type="ChEBI" id="CHEBI:143103"/>
        <dbReference type="EC" id="3.4.19.13"/>
    </reaction>
</comment>
<keyword evidence="4 9" id="KW-0808">Transferase</keyword>
<keyword evidence="9" id="KW-0317">Glutathione biosynthesis</keyword>
<dbReference type="GO" id="GO:0103068">
    <property type="term" value="F:leukotriene C4 gamma-glutamyl transferase activity"/>
    <property type="evidence" value="ECO:0007669"/>
    <property type="project" value="UniProtKB-EC"/>
</dbReference>
<keyword evidence="7 9" id="KW-0012">Acyltransferase</keyword>
<sequence length="537" mass="58108">MTLKKAMVSAPQPETAEAGIEILRAGGNAVDAAVACALVQSVVDPLMCGIAGFGSMAVYLPAQGVHSYFDFHARAPAAARADMWVEHLQAEARDGFGFILKDYVNELGYQSIAVPGTLKACFEAHAEFGQLPWAEVVAPAMDWARRGWTVRPHVEEFWSMDSELGHAAHHERLAWSATARRIYMREDGTPKRVNDRVVNTDYANTLALIARDGADTFYKGELAEQMIADIRRHGGLLTREDLANYRVRRSEPLRGSYRGYEVTTNRPPGGGVMLLQMLNVLEQFDLGALGHNTVEYIRVVAEAMKRSSADKDRFLGDPDFVDVPFEKLLSKAAAAAMADEIRRGVKADVPRLNAGTPSKDTTQITIVDAAGACVSMTHSLGLPSGAITDGLGFMYNGCMAQFDPRPGWAASIAPGKARFSSMCPSIIFRDGRPCLVIGAPGATQIVMGVMQAMLNVIDFGMTMTEAVSAPRFSATGNPIDMSNRIAHRTSRALEGLGYQVIRDARTYGFASVHGIRIQADGLDGGADPNHDGVWMAL</sequence>
<dbReference type="PANTHER" id="PTHR43199">
    <property type="entry name" value="GLUTATHIONE HYDROLASE"/>
    <property type="match status" value="1"/>
</dbReference>
<comment type="catalytic activity">
    <reaction evidence="8 9">
        <text>an N-terminal (5-L-glutamyl)-[peptide] + an alpha-amino acid = 5-L-glutamyl amino acid + an N-terminal L-alpha-aminoacyl-[peptide]</text>
        <dbReference type="Rhea" id="RHEA:23904"/>
        <dbReference type="Rhea" id="RHEA-COMP:9780"/>
        <dbReference type="Rhea" id="RHEA-COMP:9795"/>
        <dbReference type="ChEBI" id="CHEBI:77644"/>
        <dbReference type="ChEBI" id="CHEBI:78597"/>
        <dbReference type="ChEBI" id="CHEBI:78599"/>
        <dbReference type="ChEBI" id="CHEBI:78608"/>
        <dbReference type="EC" id="2.3.2.2"/>
    </reaction>
</comment>
<keyword evidence="6 9" id="KW-0865">Zymogen</keyword>
<dbReference type="RefSeq" id="WP_068832114.1">
    <property type="nucleotide sequence ID" value="NZ_JBHSMX010000066.1"/>
</dbReference>
<dbReference type="InterPro" id="IPR029055">
    <property type="entry name" value="Ntn_hydrolases_N"/>
</dbReference>
<keyword evidence="5 9" id="KW-0378">Hydrolase</keyword>
<accession>A0ABW0QK14</accession>
<comment type="caution">
    <text evidence="10">The sequence shown here is derived from an EMBL/GenBank/DDBJ whole genome shotgun (WGS) entry which is preliminary data.</text>
</comment>
<gene>
    <name evidence="10" type="primary">ggt</name>
    <name evidence="10" type="ORF">ACFPP7_24035</name>
</gene>
<dbReference type="PANTHER" id="PTHR43199:SF1">
    <property type="entry name" value="GLUTATHIONE HYDROLASE PROENZYME"/>
    <property type="match status" value="1"/>
</dbReference>
<dbReference type="SUPFAM" id="SSF56235">
    <property type="entry name" value="N-terminal nucleophile aminohydrolases (Ntn hydrolases)"/>
    <property type="match status" value="1"/>
</dbReference>